<keyword evidence="7" id="KW-1185">Reference proteome</keyword>
<dbReference type="GO" id="GO:0017000">
    <property type="term" value="P:antibiotic biosynthetic process"/>
    <property type="evidence" value="ECO:0007669"/>
    <property type="project" value="UniProtKB-KW"/>
</dbReference>
<proteinExistence type="predicted"/>
<evidence type="ECO:0000313" key="6">
    <source>
        <dbReference type="EMBL" id="REH27109.1"/>
    </source>
</evidence>
<dbReference type="AlphaFoldDB" id="A0A3E0GVH1"/>
<evidence type="ECO:0000256" key="1">
    <source>
        <dbReference type="ARBA" id="ARBA00001954"/>
    </source>
</evidence>
<name>A0A3E0GVH1_9PSEU</name>
<keyword evidence="6" id="KW-0223">Dioxygenase</keyword>
<dbReference type="InterPro" id="IPR050411">
    <property type="entry name" value="AlphaKG_dependent_hydroxylases"/>
</dbReference>
<organism evidence="6 7">
    <name type="scientific">Kutzneria buriramensis</name>
    <dbReference type="NCBI Taxonomy" id="1045776"/>
    <lineage>
        <taxon>Bacteria</taxon>
        <taxon>Bacillati</taxon>
        <taxon>Actinomycetota</taxon>
        <taxon>Actinomycetes</taxon>
        <taxon>Pseudonocardiales</taxon>
        <taxon>Pseudonocardiaceae</taxon>
        <taxon>Kutzneria</taxon>
    </lineage>
</organism>
<dbReference type="SUPFAM" id="SSF51197">
    <property type="entry name" value="Clavaminate synthase-like"/>
    <property type="match status" value="1"/>
</dbReference>
<keyword evidence="3" id="KW-0408">Iron</keyword>
<keyword evidence="2" id="KW-0560">Oxidoreductase</keyword>
<dbReference type="PANTHER" id="PTHR10696">
    <property type="entry name" value="GAMMA-BUTYROBETAINE HYDROXYLASE-RELATED"/>
    <property type="match status" value="1"/>
</dbReference>
<evidence type="ECO:0000313" key="7">
    <source>
        <dbReference type="Proteomes" id="UP000256269"/>
    </source>
</evidence>
<dbReference type="EMBL" id="QUNO01000030">
    <property type="protein sequence ID" value="REH27109.1"/>
    <property type="molecule type" value="Genomic_DNA"/>
</dbReference>
<gene>
    <name evidence="6" type="ORF">BCF44_13082</name>
</gene>
<evidence type="ECO:0000259" key="5">
    <source>
        <dbReference type="Pfam" id="PF02668"/>
    </source>
</evidence>
<dbReference type="OrthoDB" id="3540068at2"/>
<keyword evidence="4" id="KW-0045">Antibiotic biosynthesis</keyword>
<evidence type="ECO:0000256" key="4">
    <source>
        <dbReference type="ARBA" id="ARBA00023194"/>
    </source>
</evidence>
<dbReference type="InterPro" id="IPR003819">
    <property type="entry name" value="TauD/TfdA-like"/>
</dbReference>
<feature type="domain" description="TauD/TfdA-like" evidence="5">
    <location>
        <begin position="27"/>
        <end position="242"/>
    </location>
</feature>
<dbReference type="InterPro" id="IPR042098">
    <property type="entry name" value="TauD-like_sf"/>
</dbReference>
<sequence>METRKPFTATLDPADIRIEADELRIAVPDAAMTVFDTYGAVIVELPTPPTPEDLVSLEKSLGPLWRHARSEENGIAVIEATGGDTGFLGTMSDEHPPHTDGAYSEVGPAIVLLSCEHAEAVGGESVLVSAAAVHEKLPAGHRARLYEPDAVTITRNGATARHAVFAEQDGLVRVRYRQDNHSSTESSCSEALAAMTAAVLDPASQFVTTLRRGDVLIVDNHAVLHGRRAFDRTSGRRRMLRLNFNGGGNQDVRSGFRPAG</sequence>
<evidence type="ECO:0000256" key="3">
    <source>
        <dbReference type="ARBA" id="ARBA00023004"/>
    </source>
</evidence>
<dbReference type="RefSeq" id="WP_116181766.1">
    <property type="nucleotide sequence ID" value="NZ_CP144375.1"/>
</dbReference>
<comment type="cofactor">
    <cofactor evidence="1">
        <name>Fe(2+)</name>
        <dbReference type="ChEBI" id="CHEBI:29033"/>
    </cofactor>
</comment>
<reference evidence="6 7" key="1">
    <citation type="submission" date="2018-08" db="EMBL/GenBank/DDBJ databases">
        <title>Genomic Encyclopedia of Archaeal and Bacterial Type Strains, Phase II (KMG-II): from individual species to whole genera.</title>
        <authorList>
            <person name="Goeker M."/>
        </authorList>
    </citation>
    <scope>NUCLEOTIDE SEQUENCE [LARGE SCALE GENOMIC DNA]</scope>
    <source>
        <strain evidence="6 7">DSM 45791</strain>
    </source>
</reference>
<dbReference type="PANTHER" id="PTHR10696:SF56">
    <property type="entry name" value="TAUD_TFDA-LIKE DOMAIN-CONTAINING PROTEIN"/>
    <property type="match status" value="1"/>
</dbReference>
<dbReference type="GO" id="GO:0051213">
    <property type="term" value="F:dioxygenase activity"/>
    <property type="evidence" value="ECO:0007669"/>
    <property type="project" value="UniProtKB-KW"/>
</dbReference>
<evidence type="ECO:0000256" key="2">
    <source>
        <dbReference type="ARBA" id="ARBA00023002"/>
    </source>
</evidence>
<dbReference type="Proteomes" id="UP000256269">
    <property type="component" value="Unassembled WGS sequence"/>
</dbReference>
<accession>A0A3E0GVH1</accession>
<dbReference type="Pfam" id="PF02668">
    <property type="entry name" value="TauD"/>
    <property type="match status" value="1"/>
</dbReference>
<dbReference type="Gene3D" id="3.60.130.10">
    <property type="entry name" value="Clavaminate synthase-like"/>
    <property type="match status" value="1"/>
</dbReference>
<protein>
    <submittedName>
        <fullName evidence="6">Alpha-ketoglutarate-dependent taurine dioxygenase</fullName>
    </submittedName>
</protein>
<comment type="caution">
    <text evidence="6">The sequence shown here is derived from an EMBL/GenBank/DDBJ whole genome shotgun (WGS) entry which is preliminary data.</text>
</comment>